<organism evidence="2 3">
    <name type="scientific">Aphis craccivora</name>
    <name type="common">Cowpea aphid</name>
    <dbReference type="NCBI Taxonomy" id="307492"/>
    <lineage>
        <taxon>Eukaryota</taxon>
        <taxon>Metazoa</taxon>
        <taxon>Ecdysozoa</taxon>
        <taxon>Arthropoda</taxon>
        <taxon>Hexapoda</taxon>
        <taxon>Insecta</taxon>
        <taxon>Pterygota</taxon>
        <taxon>Neoptera</taxon>
        <taxon>Paraneoptera</taxon>
        <taxon>Hemiptera</taxon>
        <taxon>Sternorrhyncha</taxon>
        <taxon>Aphidomorpha</taxon>
        <taxon>Aphidoidea</taxon>
        <taxon>Aphididae</taxon>
        <taxon>Aphidini</taxon>
        <taxon>Aphis</taxon>
        <taxon>Aphis</taxon>
    </lineage>
</organism>
<evidence type="ECO:0000256" key="1">
    <source>
        <dbReference type="SAM" id="Phobius"/>
    </source>
</evidence>
<sequence>MVSLNLPVYTLFIVIAIVSVSAIKNTKIHQHLSTCPEGYTQCNFQCVSKCIEAMSSIPAEGCNMQCSNECMSRCSSRAKRDIRDGLNQLPSDHETIRVKQQDRDWYCGLMGLNRCQMYCHPSYQRRAKGMGACLESSIGDNCYECVLVESN</sequence>
<name>A0A6G0Z4X2_APHCR</name>
<keyword evidence="1" id="KW-0812">Transmembrane</keyword>
<keyword evidence="1" id="KW-0472">Membrane</keyword>
<accession>A0A6G0Z4X2</accession>
<proteinExistence type="predicted"/>
<protein>
    <submittedName>
        <fullName evidence="2">Uncharacterized protein</fullName>
    </submittedName>
</protein>
<evidence type="ECO:0000313" key="2">
    <source>
        <dbReference type="EMBL" id="KAF0765675.1"/>
    </source>
</evidence>
<dbReference type="EMBL" id="VUJU01001349">
    <property type="protein sequence ID" value="KAF0765675.1"/>
    <property type="molecule type" value="Genomic_DNA"/>
</dbReference>
<evidence type="ECO:0000313" key="3">
    <source>
        <dbReference type="Proteomes" id="UP000478052"/>
    </source>
</evidence>
<reference evidence="2 3" key="1">
    <citation type="submission" date="2019-08" db="EMBL/GenBank/DDBJ databases">
        <title>Whole genome of Aphis craccivora.</title>
        <authorList>
            <person name="Voronova N.V."/>
            <person name="Shulinski R.S."/>
            <person name="Bandarenka Y.V."/>
            <person name="Zhorov D.G."/>
            <person name="Warner D."/>
        </authorList>
    </citation>
    <scope>NUCLEOTIDE SEQUENCE [LARGE SCALE GENOMIC DNA]</scope>
    <source>
        <strain evidence="2">180601</strain>
        <tissue evidence="2">Whole Body</tissue>
    </source>
</reference>
<dbReference type="Proteomes" id="UP000478052">
    <property type="component" value="Unassembled WGS sequence"/>
</dbReference>
<gene>
    <name evidence="2" type="ORF">FWK35_00005646</name>
</gene>
<keyword evidence="1" id="KW-1133">Transmembrane helix</keyword>
<dbReference type="AlphaFoldDB" id="A0A6G0Z4X2"/>
<feature type="transmembrane region" description="Helical" evidence="1">
    <location>
        <begin position="6"/>
        <end position="23"/>
    </location>
</feature>
<keyword evidence="3" id="KW-1185">Reference proteome</keyword>
<comment type="caution">
    <text evidence="2">The sequence shown here is derived from an EMBL/GenBank/DDBJ whole genome shotgun (WGS) entry which is preliminary data.</text>
</comment>